<dbReference type="Pfam" id="PF08770">
    <property type="entry name" value="SoxZ"/>
    <property type="match status" value="1"/>
</dbReference>
<gene>
    <name evidence="4" type="ORF">SAMN02949497_1586</name>
</gene>
<feature type="domain" description="Ig-like SoxY" evidence="3">
    <location>
        <begin position="39"/>
        <end position="149"/>
    </location>
</feature>
<dbReference type="InterPro" id="IPR032711">
    <property type="entry name" value="SoxY"/>
</dbReference>
<dbReference type="Gene3D" id="2.60.40.2470">
    <property type="entry name" value="SoxY domain"/>
    <property type="match status" value="1"/>
</dbReference>
<feature type="signal peptide" evidence="1">
    <location>
        <begin position="1"/>
        <end position="25"/>
    </location>
</feature>
<dbReference type="AlphaFoldDB" id="A0A1Y6CVC5"/>
<dbReference type="Gene3D" id="2.60.40.10">
    <property type="entry name" value="Immunoglobulins"/>
    <property type="match status" value="1"/>
</dbReference>
<evidence type="ECO:0000313" key="4">
    <source>
        <dbReference type="EMBL" id="SMF94277.1"/>
    </source>
</evidence>
<dbReference type="InterPro" id="IPR013783">
    <property type="entry name" value="Ig-like_fold"/>
</dbReference>
<dbReference type="Pfam" id="PF13501">
    <property type="entry name" value="SoxY"/>
    <property type="match status" value="1"/>
</dbReference>
<sequence>MNPPRAPRILFLTLAGFLLAGTAHAAGEEDLAWNTRLKQQFYGDRPIEEGTQVVELTAPYRAEDPALVPLQITSKIPQAQDHYIKNITLVIDNNPVPFSASFDFTPESGKADVALRARVNAYTNIRAIAETNDGKLYMNKAFVKASGGCSAPIGTDLEAAMARLGKMKFKFDGDKAALGQPNPVQLLISHPNISGMQMDQISRLVKPAHFVDEVKVSFDGKPVLTAKTDIAVSADPNFRFYFVPDKAGELKAEIKDNLGNHFIQTQAVTP</sequence>
<evidence type="ECO:0000313" key="5">
    <source>
        <dbReference type="Proteomes" id="UP000192923"/>
    </source>
</evidence>
<dbReference type="OrthoDB" id="8538315at2"/>
<dbReference type="NCBIfam" id="TIGR04557">
    <property type="entry name" value="fuse_rel_SoxYZ"/>
    <property type="match status" value="1"/>
</dbReference>
<dbReference type="InterPro" id="IPR030831">
    <property type="entry name" value="Fuse-rel_SoxYZ"/>
</dbReference>
<keyword evidence="5" id="KW-1185">Reference proteome</keyword>
<reference evidence="4 5" key="1">
    <citation type="submission" date="2016-12" db="EMBL/GenBank/DDBJ databases">
        <authorList>
            <person name="Song W.-J."/>
            <person name="Kurnit D.M."/>
        </authorList>
    </citation>
    <scope>NUCLEOTIDE SEQUENCE [LARGE SCALE GENOMIC DNA]</scope>
    <source>
        <strain evidence="4 5">175</strain>
    </source>
</reference>
<dbReference type="InterPro" id="IPR014756">
    <property type="entry name" value="Ig_E-set"/>
</dbReference>
<protein>
    <submittedName>
        <fullName evidence="4">Sulfur-oxidizing protein SoxY</fullName>
    </submittedName>
</protein>
<accession>A0A1Y6CVC5</accession>
<evidence type="ECO:0000259" key="2">
    <source>
        <dbReference type="Pfam" id="PF08770"/>
    </source>
</evidence>
<dbReference type="Proteomes" id="UP000192923">
    <property type="component" value="Unassembled WGS sequence"/>
</dbReference>
<keyword evidence="1" id="KW-0732">Signal</keyword>
<feature type="domain" description="Sulphur oxidation protein SoxZ" evidence="2">
    <location>
        <begin position="175"/>
        <end position="265"/>
    </location>
</feature>
<name>A0A1Y6CVC5_9GAMM</name>
<dbReference type="SUPFAM" id="SSF81296">
    <property type="entry name" value="E set domains"/>
    <property type="match status" value="1"/>
</dbReference>
<dbReference type="InterPro" id="IPR014880">
    <property type="entry name" value="SoxZ_dom"/>
</dbReference>
<dbReference type="InterPro" id="IPR038162">
    <property type="entry name" value="SoxY_sf"/>
</dbReference>
<evidence type="ECO:0000259" key="3">
    <source>
        <dbReference type="Pfam" id="PF13501"/>
    </source>
</evidence>
<dbReference type="EMBL" id="FXAM01000001">
    <property type="protein sequence ID" value="SMF94277.1"/>
    <property type="molecule type" value="Genomic_DNA"/>
</dbReference>
<dbReference type="RefSeq" id="WP_085211509.1">
    <property type="nucleotide sequence ID" value="NZ_FXAM01000001.1"/>
</dbReference>
<evidence type="ECO:0000256" key="1">
    <source>
        <dbReference type="SAM" id="SignalP"/>
    </source>
</evidence>
<dbReference type="STRING" id="1760988.SAMN02949497_1586"/>
<proteinExistence type="predicted"/>
<organism evidence="4 5">
    <name type="scientific">Methylomagnum ishizawai</name>
    <dbReference type="NCBI Taxonomy" id="1760988"/>
    <lineage>
        <taxon>Bacteria</taxon>
        <taxon>Pseudomonadati</taxon>
        <taxon>Pseudomonadota</taxon>
        <taxon>Gammaproteobacteria</taxon>
        <taxon>Methylococcales</taxon>
        <taxon>Methylococcaceae</taxon>
        <taxon>Methylomagnum</taxon>
    </lineage>
</organism>
<feature type="chain" id="PRO_5013255315" evidence="1">
    <location>
        <begin position="26"/>
        <end position="270"/>
    </location>
</feature>